<feature type="chain" id="PRO_5013258208" evidence="1">
    <location>
        <begin position="19"/>
        <end position="171"/>
    </location>
</feature>
<dbReference type="AlphaFoldDB" id="A0A239XWM3"/>
<organism evidence="2 3">
    <name type="scientific">Chryseobacterium taklimakanense</name>
    <dbReference type="NCBI Taxonomy" id="536441"/>
    <lineage>
        <taxon>Bacteria</taxon>
        <taxon>Pseudomonadati</taxon>
        <taxon>Bacteroidota</taxon>
        <taxon>Flavobacteriia</taxon>
        <taxon>Flavobacteriales</taxon>
        <taxon>Weeksellaceae</taxon>
        <taxon>Chryseobacterium group</taxon>
        <taxon>Chryseobacterium</taxon>
    </lineage>
</organism>
<name>A0A239XWM3_9FLAO</name>
<accession>A0A239XWM3</accession>
<protein>
    <submittedName>
        <fullName evidence="2">Uncharacterized protein</fullName>
    </submittedName>
</protein>
<evidence type="ECO:0000256" key="1">
    <source>
        <dbReference type="SAM" id="SignalP"/>
    </source>
</evidence>
<feature type="signal peptide" evidence="1">
    <location>
        <begin position="1"/>
        <end position="18"/>
    </location>
</feature>
<evidence type="ECO:0000313" key="3">
    <source>
        <dbReference type="Proteomes" id="UP000215196"/>
    </source>
</evidence>
<gene>
    <name evidence="2" type="ORF">SAMEA4412677_02409</name>
</gene>
<proteinExistence type="predicted"/>
<evidence type="ECO:0000313" key="2">
    <source>
        <dbReference type="EMBL" id="SNV50556.1"/>
    </source>
</evidence>
<dbReference type="RefSeq" id="WP_095073509.1">
    <property type="nucleotide sequence ID" value="NZ_LT906465.1"/>
</dbReference>
<dbReference type="EMBL" id="LT906465">
    <property type="protein sequence ID" value="SNV50556.1"/>
    <property type="molecule type" value="Genomic_DNA"/>
</dbReference>
<reference evidence="2 3" key="1">
    <citation type="submission" date="2017-06" db="EMBL/GenBank/DDBJ databases">
        <authorList>
            <consortium name="Pathogen Informatics"/>
        </authorList>
    </citation>
    <scope>NUCLEOTIDE SEQUENCE [LARGE SCALE GENOMIC DNA]</scope>
    <source>
        <strain evidence="2 3">NCTC13490</strain>
    </source>
</reference>
<keyword evidence="3" id="KW-1185">Reference proteome</keyword>
<dbReference type="KEGG" id="ctak:4412677_02409"/>
<sequence>MKKTIMLFLTFLFTAANAQDNFDLSTLRIGPFHLKMDIVEADKIAGRKIKSSNSNSPEKISYKGETVMLYVYGYTGGNNMEARMIGNITTRSAKFRTRSGMGVGSTRDQLIGVYRNFPSFRVYPEWDDNGKPSKTVSYFVLSDSDAGSTLSFKLVNNITVEVSVYPIEGGC</sequence>
<dbReference type="Proteomes" id="UP000215196">
    <property type="component" value="Chromosome 1"/>
</dbReference>
<keyword evidence="1" id="KW-0732">Signal</keyword>